<dbReference type="Pfam" id="PF25597">
    <property type="entry name" value="SH3_retrovirus"/>
    <property type="match status" value="1"/>
</dbReference>
<dbReference type="AlphaFoldDB" id="A0A699VG20"/>
<feature type="non-terminal residue" evidence="3">
    <location>
        <position position="172"/>
    </location>
</feature>
<feature type="domain" description="Retroviral polymerase SH3-like" evidence="2">
    <location>
        <begin position="6"/>
        <end position="51"/>
    </location>
</feature>
<dbReference type="InterPro" id="IPR057670">
    <property type="entry name" value="SH3_retrovirus"/>
</dbReference>
<protein>
    <submittedName>
        <fullName evidence="3">Ribonuclease H-like domain-containing protein</fullName>
    </submittedName>
</protein>
<proteinExistence type="predicted"/>
<sequence length="172" mass="18865">TLDNVGKFEAKGDEGYFIRYSMSSKAFMVFNKGTRRVEENLHVEFLENKVIEKGAGPNWLFDIDSLTKSMNYVPVDAGTNSTKFLGTKDAASHEVKKDISSLRYITLPNWVHDALLEYSSSKPQDGCSPEVPEGSGNTNPTTSTSNPLTAQMETLTVEIPIPTINSPVPTAC</sequence>
<comment type="caution">
    <text evidence="3">The sequence shown here is derived from an EMBL/GenBank/DDBJ whole genome shotgun (WGS) entry which is preliminary data.</text>
</comment>
<reference evidence="3" key="1">
    <citation type="journal article" date="2019" name="Sci. Rep.">
        <title>Draft genome of Tanacetum cinerariifolium, the natural source of mosquito coil.</title>
        <authorList>
            <person name="Yamashiro T."/>
            <person name="Shiraishi A."/>
            <person name="Satake H."/>
            <person name="Nakayama K."/>
        </authorList>
    </citation>
    <scope>NUCLEOTIDE SEQUENCE</scope>
</reference>
<organism evidence="3">
    <name type="scientific">Tanacetum cinerariifolium</name>
    <name type="common">Dalmatian daisy</name>
    <name type="synonym">Chrysanthemum cinerariifolium</name>
    <dbReference type="NCBI Taxonomy" id="118510"/>
    <lineage>
        <taxon>Eukaryota</taxon>
        <taxon>Viridiplantae</taxon>
        <taxon>Streptophyta</taxon>
        <taxon>Embryophyta</taxon>
        <taxon>Tracheophyta</taxon>
        <taxon>Spermatophyta</taxon>
        <taxon>Magnoliopsida</taxon>
        <taxon>eudicotyledons</taxon>
        <taxon>Gunneridae</taxon>
        <taxon>Pentapetalae</taxon>
        <taxon>asterids</taxon>
        <taxon>campanulids</taxon>
        <taxon>Asterales</taxon>
        <taxon>Asteraceae</taxon>
        <taxon>Asteroideae</taxon>
        <taxon>Anthemideae</taxon>
        <taxon>Anthemidinae</taxon>
        <taxon>Tanacetum</taxon>
    </lineage>
</organism>
<feature type="region of interest" description="Disordered" evidence="1">
    <location>
        <begin position="121"/>
        <end position="148"/>
    </location>
</feature>
<gene>
    <name evidence="3" type="ORF">Tci_904260</name>
</gene>
<dbReference type="EMBL" id="BKCJ011422778">
    <property type="protein sequence ID" value="GFD32291.1"/>
    <property type="molecule type" value="Genomic_DNA"/>
</dbReference>
<feature type="compositionally biased region" description="Low complexity" evidence="1">
    <location>
        <begin position="134"/>
        <end position="147"/>
    </location>
</feature>
<name>A0A699VG20_TANCI</name>
<accession>A0A699VG20</accession>
<evidence type="ECO:0000313" key="3">
    <source>
        <dbReference type="EMBL" id="GFD32291.1"/>
    </source>
</evidence>
<evidence type="ECO:0000256" key="1">
    <source>
        <dbReference type="SAM" id="MobiDB-lite"/>
    </source>
</evidence>
<evidence type="ECO:0000259" key="2">
    <source>
        <dbReference type="Pfam" id="PF25597"/>
    </source>
</evidence>
<feature type="non-terminal residue" evidence="3">
    <location>
        <position position="1"/>
    </location>
</feature>